<keyword evidence="8" id="KW-1185">Reference proteome</keyword>
<dbReference type="RefSeq" id="WP_244805497.1">
    <property type="nucleotide sequence ID" value="NZ_JALIEA010000017.1"/>
</dbReference>
<keyword evidence="4" id="KW-0067">ATP-binding</keyword>
<proteinExistence type="predicted"/>
<dbReference type="GO" id="GO:0005524">
    <property type="term" value="F:ATP binding"/>
    <property type="evidence" value="ECO:0007669"/>
    <property type="project" value="UniProtKB-KW"/>
</dbReference>
<dbReference type="AlphaFoldDB" id="A0A9X1WJX9"/>
<keyword evidence="1" id="KW-0808">Transferase</keyword>
<accession>A0A9X1WJX9</accession>
<evidence type="ECO:0000256" key="1">
    <source>
        <dbReference type="ARBA" id="ARBA00022679"/>
    </source>
</evidence>
<sequence>MVRMIFSRTDTPGIHGHTRDCTGTNGTGRLSEGDIVVIDQPDTGRALAQKFIDAKVAAVVNTATFSTGNVPNFGPQMMLDAGIVLVDNADPSLTERLKNGRKGRLHEGKILYGDRSIGKGVVLDEDTVVTRFDEARETLADHMEAFTGNTAEFVRTEAPLFIDGLGVPEVGVDMDDRKVLVVSPDPAIDDKIKSLRYFIREYEPVIVAVDGAADTVLKHGYRPRVIVGDPEMISNDALNSGATIVLPAEPDGHAAGLERIQDLGVGAMTFPAATSDSTDLALLLADYHGASMVVTLGPILDLDRIFDTAQSPDTPSAMLSRLRVGGRLVDSTAVAELYRVSRSGGGWWWALVGVLLAVVVIVLIAGFSGSGTFADNLVDTWNNIALRFQDLF</sequence>
<dbReference type="GO" id="GO:0009229">
    <property type="term" value="P:thiamine diphosphate biosynthetic process"/>
    <property type="evidence" value="ECO:0007669"/>
    <property type="project" value="InterPro"/>
</dbReference>
<keyword evidence="3" id="KW-0418">Kinase</keyword>
<dbReference type="InterPro" id="IPR036759">
    <property type="entry name" value="TPK_catalytic_sf"/>
</dbReference>
<evidence type="ECO:0000256" key="3">
    <source>
        <dbReference type="ARBA" id="ARBA00022777"/>
    </source>
</evidence>
<feature type="domain" description="SteA-like C-terminal" evidence="6">
    <location>
        <begin position="333"/>
        <end position="385"/>
    </location>
</feature>
<comment type="caution">
    <text evidence="7">The sequence shown here is derived from an EMBL/GenBank/DDBJ whole genome shotgun (WGS) entry which is preliminary data.</text>
</comment>
<dbReference type="InterPro" id="IPR022215">
    <property type="entry name" value="SteA-like_C"/>
</dbReference>
<keyword evidence="5" id="KW-1133">Transmembrane helix</keyword>
<dbReference type="GO" id="GO:0004788">
    <property type="term" value="F:thiamine diphosphokinase activity"/>
    <property type="evidence" value="ECO:0007669"/>
    <property type="project" value="InterPro"/>
</dbReference>
<dbReference type="EMBL" id="JALIEA010000017">
    <property type="protein sequence ID" value="MCJ7859803.1"/>
    <property type="molecule type" value="Genomic_DNA"/>
</dbReference>
<evidence type="ECO:0000313" key="8">
    <source>
        <dbReference type="Proteomes" id="UP001139207"/>
    </source>
</evidence>
<feature type="transmembrane region" description="Helical" evidence="5">
    <location>
        <begin position="347"/>
        <end position="367"/>
    </location>
</feature>
<evidence type="ECO:0000256" key="5">
    <source>
        <dbReference type="SAM" id="Phobius"/>
    </source>
</evidence>
<evidence type="ECO:0000259" key="6">
    <source>
        <dbReference type="Pfam" id="PF12555"/>
    </source>
</evidence>
<organism evidence="7 8">
    <name type="scientific">Corynebacterium kalidii</name>
    <dbReference type="NCBI Taxonomy" id="2931982"/>
    <lineage>
        <taxon>Bacteria</taxon>
        <taxon>Bacillati</taxon>
        <taxon>Actinomycetota</taxon>
        <taxon>Actinomycetes</taxon>
        <taxon>Mycobacteriales</taxon>
        <taxon>Corynebacteriaceae</taxon>
        <taxon>Corynebacterium</taxon>
    </lineage>
</organism>
<dbReference type="InterPro" id="IPR047795">
    <property type="entry name" value="Put_SteA-like"/>
</dbReference>
<keyword evidence="5" id="KW-0472">Membrane</keyword>
<gene>
    <name evidence="7" type="primary">steA</name>
    <name evidence="7" type="ORF">MUN33_13960</name>
</gene>
<keyword evidence="2" id="KW-0547">Nucleotide-binding</keyword>
<dbReference type="Proteomes" id="UP001139207">
    <property type="component" value="Unassembled WGS sequence"/>
</dbReference>
<reference evidence="7" key="1">
    <citation type="submission" date="2022-04" db="EMBL/GenBank/DDBJ databases">
        <title>Corynebacterium kalidii LD5P10.</title>
        <authorList>
            <person name="Sun J.Q."/>
        </authorList>
    </citation>
    <scope>NUCLEOTIDE SEQUENCE</scope>
    <source>
        <strain evidence="7">LD5P10</strain>
    </source>
</reference>
<evidence type="ECO:0000256" key="4">
    <source>
        <dbReference type="ARBA" id="ARBA00022840"/>
    </source>
</evidence>
<protein>
    <submittedName>
        <fullName evidence="7">Cytokinetic ring protein SteA</fullName>
    </submittedName>
</protein>
<dbReference type="GO" id="GO:0016301">
    <property type="term" value="F:kinase activity"/>
    <property type="evidence" value="ECO:0007669"/>
    <property type="project" value="UniProtKB-KW"/>
</dbReference>
<keyword evidence="5" id="KW-0812">Transmembrane</keyword>
<dbReference type="NCBIfam" id="NF040608">
    <property type="entry name" value="division_SteA"/>
    <property type="match status" value="1"/>
</dbReference>
<dbReference type="Pfam" id="PF12555">
    <property type="entry name" value="SteA-like_C"/>
    <property type="match status" value="1"/>
</dbReference>
<name>A0A9X1WJX9_9CORY</name>
<dbReference type="SUPFAM" id="SSF63999">
    <property type="entry name" value="Thiamin pyrophosphokinase, catalytic domain"/>
    <property type="match status" value="1"/>
</dbReference>
<evidence type="ECO:0000256" key="2">
    <source>
        <dbReference type="ARBA" id="ARBA00022741"/>
    </source>
</evidence>
<evidence type="ECO:0000313" key="7">
    <source>
        <dbReference type="EMBL" id="MCJ7859803.1"/>
    </source>
</evidence>